<evidence type="ECO:0000313" key="2">
    <source>
        <dbReference type="Proteomes" id="UP001069090"/>
    </source>
</evidence>
<dbReference type="RefSeq" id="WP_258332214.1">
    <property type="nucleotide sequence ID" value="NZ_JAPTGG010000010.1"/>
</dbReference>
<protein>
    <submittedName>
        <fullName evidence="1">Uncharacterized protein</fullName>
    </submittedName>
</protein>
<reference evidence="1 2" key="1">
    <citation type="submission" date="2022-12" db="EMBL/GenBank/DDBJ databases">
        <title>Dasania phycosphaerae sp. nov., isolated from particulate material of the south coast of Korea.</title>
        <authorList>
            <person name="Jiang Y."/>
        </authorList>
    </citation>
    <scope>NUCLEOTIDE SEQUENCE [LARGE SCALE GENOMIC DNA]</scope>
    <source>
        <strain evidence="1 2">GY-19</strain>
    </source>
</reference>
<comment type="caution">
    <text evidence="1">The sequence shown here is derived from an EMBL/GenBank/DDBJ whole genome shotgun (WGS) entry which is preliminary data.</text>
</comment>
<dbReference type="AlphaFoldDB" id="A0A9J6RNF4"/>
<evidence type="ECO:0000313" key="1">
    <source>
        <dbReference type="EMBL" id="MCZ0866059.1"/>
    </source>
</evidence>
<gene>
    <name evidence="1" type="ORF">O0V09_12675</name>
</gene>
<accession>A0A9J6RNF4</accession>
<dbReference type="Proteomes" id="UP001069090">
    <property type="component" value="Unassembled WGS sequence"/>
</dbReference>
<dbReference type="EMBL" id="JAPTGG010000010">
    <property type="protein sequence ID" value="MCZ0866059.1"/>
    <property type="molecule type" value="Genomic_DNA"/>
</dbReference>
<sequence length="122" mass="14164">MKTLQFTATEVSLQLEQGYHVLAFYNDDEYLFLQRLEEIGHKEDDGVYVEYKDPLHAGFDVVGQVKLSPQQFILRLKSPLYKLAEVNEFIVDMTITEQDCQRYGALLQTLFADRLVDVQLNT</sequence>
<name>A0A9J6RNF4_9GAMM</name>
<keyword evidence="2" id="KW-1185">Reference proteome</keyword>
<proteinExistence type="predicted"/>
<organism evidence="1 2">
    <name type="scientific">Dasania phycosphaerae</name>
    <dbReference type="NCBI Taxonomy" id="2950436"/>
    <lineage>
        <taxon>Bacteria</taxon>
        <taxon>Pseudomonadati</taxon>
        <taxon>Pseudomonadota</taxon>
        <taxon>Gammaproteobacteria</taxon>
        <taxon>Cellvibrionales</taxon>
        <taxon>Spongiibacteraceae</taxon>
        <taxon>Dasania</taxon>
    </lineage>
</organism>